<evidence type="ECO:0000256" key="1">
    <source>
        <dbReference type="SAM" id="MobiDB-lite"/>
    </source>
</evidence>
<proteinExistence type="predicted"/>
<dbReference type="Gramene" id="PRQ54503">
    <property type="protein sequence ID" value="PRQ54503"/>
    <property type="gene ID" value="RchiOBHm_Chr1g0314411"/>
</dbReference>
<feature type="compositionally biased region" description="Low complexity" evidence="1">
    <location>
        <begin position="87"/>
        <end position="103"/>
    </location>
</feature>
<evidence type="ECO:0000313" key="3">
    <source>
        <dbReference type="EMBL" id="PRQ55755.1"/>
    </source>
</evidence>
<feature type="compositionally biased region" description="Basic and acidic residues" evidence="1">
    <location>
        <begin position="65"/>
        <end position="86"/>
    </location>
</feature>
<dbReference type="EMBL" id="PDCK01000039">
    <property type="protein sequence ID" value="PRQ55755.1"/>
    <property type="molecule type" value="Genomic_DNA"/>
</dbReference>
<comment type="caution">
    <text evidence="2">The sequence shown here is derived from an EMBL/GenBank/DDBJ whole genome shotgun (WGS) entry which is preliminary data.</text>
</comment>
<organism evidence="2 4">
    <name type="scientific">Rosa chinensis</name>
    <name type="common">China rose</name>
    <dbReference type="NCBI Taxonomy" id="74649"/>
    <lineage>
        <taxon>Eukaryota</taxon>
        <taxon>Viridiplantae</taxon>
        <taxon>Streptophyta</taxon>
        <taxon>Embryophyta</taxon>
        <taxon>Tracheophyta</taxon>
        <taxon>Spermatophyta</taxon>
        <taxon>Magnoliopsida</taxon>
        <taxon>eudicotyledons</taxon>
        <taxon>Gunneridae</taxon>
        <taxon>Pentapetalae</taxon>
        <taxon>rosids</taxon>
        <taxon>fabids</taxon>
        <taxon>Rosales</taxon>
        <taxon>Rosaceae</taxon>
        <taxon>Rosoideae</taxon>
        <taxon>Rosoideae incertae sedis</taxon>
        <taxon>Rosa</taxon>
    </lineage>
</organism>
<name>A0A2P6S743_ROSCH</name>
<keyword evidence="4" id="KW-1185">Reference proteome</keyword>
<evidence type="ECO:0000313" key="2">
    <source>
        <dbReference type="EMBL" id="PRQ54503.1"/>
    </source>
</evidence>
<dbReference type="Gramene" id="PRQ55755">
    <property type="protein sequence ID" value="PRQ55755"/>
    <property type="gene ID" value="RchiOBHm_Chr1g0328081"/>
</dbReference>
<dbReference type="Proteomes" id="UP000238479">
    <property type="component" value="Chromosome 1"/>
</dbReference>
<sequence>MWVLGFGMANVIDISSSEDSGSDVSFSVADMTFIDSLRPSAHAGTSLPEPLEVEPLRTIPWEIAMDRGSRPESSRAGELARRDERLASNSAASGSAGEGEAPGQNVESAWYLSDGTAVDEAGGRMDAAAVNRMKRTFRLPGSVKLRPPTADEKASMLPAGCAAVHEAIFRQGVTFPLVPNLQILVCEFGLAFGQICPNMWRLLLAMNSLWRLSGCEGPTVAEVLHFYELVYVKRRGCRGCVNLSRRQGAPKLIENLRDSMSYWRGTFCVATDGWEYHTRSNVEGPTFKTKSEFQPIRGWQLVSAKTNWRFQTFANLRFLLMIIVFVQRD</sequence>
<dbReference type="EMBL" id="PDCK01000039">
    <property type="protein sequence ID" value="PRQ54503.1"/>
    <property type="molecule type" value="Genomic_DNA"/>
</dbReference>
<dbReference type="AlphaFoldDB" id="A0A2P6S743"/>
<reference evidence="2 4" key="1">
    <citation type="journal article" date="2018" name="Nat. Genet.">
        <title>The Rosa genome provides new insights in the design of modern roses.</title>
        <authorList>
            <person name="Bendahmane M."/>
        </authorList>
    </citation>
    <scope>NUCLEOTIDE SEQUENCE [LARGE SCALE GENOMIC DNA]</scope>
    <source>
        <strain evidence="4">cv. Old Blush</strain>
    </source>
</reference>
<evidence type="ECO:0000313" key="4">
    <source>
        <dbReference type="Proteomes" id="UP000238479"/>
    </source>
</evidence>
<accession>A0A2P6S743</accession>
<feature type="region of interest" description="Disordered" evidence="1">
    <location>
        <begin position="65"/>
        <end position="104"/>
    </location>
</feature>
<gene>
    <name evidence="2" type="ORF">RchiOBHm_Chr1g0314411</name>
    <name evidence="3" type="ORF">RchiOBHm_Chr1g0328081</name>
</gene>
<protein>
    <submittedName>
        <fullName evidence="2">Uncharacterized protein</fullName>
    </submittedName>
</protein>